<dbReference type="Pfam" id="PF00533">
    <property type="entry name" value="BRCT"/>
    <property type="match status" value="1"/>
</dbReference>
<dbReference type="SUPFAM" id="SSF52113">
    <property type="entry name" value="BRCT domain"/>
    <property type="match status" value="1"/>
</dbReference>
<dbReference type="SMART" id="SM00292">
    <property type="entry name" value="BRCT"/>
    <property type="match status" value="1"/>
</dbReference>
<dbReference type="RefSeq" id="XP_023564490.1">
    <property type="nucleotide sequence ID" value="XM_023708722.1"/>
</dbReference>
<organism evidence="3 4">
    <name type="scientific">Octodon degus</name>
    <name type="common">Degu</name>
    <name type="synonym">Sciurus degus</name>
    <dbReference type="NCBI Taxonomy" id="10160"/>
    <lineage>
        <taxon>Eukaryota</taxon>
        <taxon>Metazoa</taxon>
        <taxon>Chordata</taxon>
        <taxon>Craniata</taxon>
        <taxon>Vertebrata</taxon>
        <taxon>Euteleostomi</taxon>
        <taxon>Mammalia</taxon>
        <taxon>Eutheria</taxon>
        <taxon>Euarchontoglires</taxon>
        <taxon>Glires</taxon>
        <taxon>Rodentia</taxon>
        <taxon>Hystricomorpha</taxon>
        <taxon>Octodontidae</taxon>
        <taxon>Octodon</taxon>
    </lineage>
</organism>
<evidence type="ECO:0000313" key="3">
    <source>
        <dbReference type="Proteomes" id="UP000515203"/>
    </source>
</evidence>
<feature type="domain" description="BRCT" evidence="2">
    <location>
        <begin position="1"/>
        <end position="94"/>
    </location>
</feature>
<dbReference type="Proteomes" id="UP000515203">
    <property type="component" value="Unplaced"/>
</dbReference>
<dbReference type="InParanoid" id="A0A6P6DWT4"/>
<dbReference type="FunFam" id="3.40.50.10190:FF:000065">
    <property type="entry name" value="Poly [ADP-ribose] polymerase"/>
    <property type="match status" value="1"/>
</dbReference>
<keyword evidence="3" id="KW-1185">Reference proteome</keyword>
<name>A0A6P6DWT4_OCTDE</name>
<gene>
    <name evidence="4" type="primary">LOC111814764</name>
</gene>
<dbReference type="GeneID" id="111814764"/>
<proteinExistence type="predicted"/>
<evidence type="ECO:0000256" key="1">
    <source>
        <dbReference type="SAM" id="MobiDB-lite"/>
    </source>
</evidence>
<protein>
    <submittedName>
        <fullName evidence="4">Poly [ADP-ribose] polymerase 4-like</fullName>
    </submittedName>
</protein>
<feature type="region of interest" description="Disordered" evidence="1">
    <location>
        <begin position="95"/>
        <end position="118"/>
    </location>
</feature>
<sequence>MTVGIFANCIFCLKIKYLPHQQKKKLQTDIKENGGKISFSLNPQCTHVILDNADVLSQYQLKYFQKKHIHMANPGFVWECIKERRLLDLKDYHPAQSRDIMPSPDDKTSYSEVKPDGLCLDSAPEEEIVEITE</sequence>
<dbReference type="PANTHER" id="PTHR46530">
    <property type="entry name" value="PROTEIN MONO-ADP-RIBOSYLTRANSFERASE PARP4"/>
    <property type="match status" value="1"/>
</dbReference>
<accession>A0A6P6DWT4</accession>
<dbReference type="GO" id="GO:0003950">
    <property type="term" value="F:NAD+ poly-ADP-ribosyltransferase activity"/>
    <property type="evidence" value="ECO:0007669"/>
    <property type="project" value="InterPro"/>
</dbReference>
<feature type="compositionally biased region" description="Basic and acidic residues" evidence="1">
    <location>
        <begin position="104"/>
        <end position="115"/>
    </location>
</feature>
<dbReference type="PANTHER" id="PTHR46530:SF1">
    <property type="entry name" value="PROTEIN MONO-ADP-RIBOSYLTRANSFERASE PARP4"/>
    <property type="match status" value="1"/>
</dbReference>
<reference evidence="4" key="1">
    <citation type="submission" date="2025-08" db="UniProtKB">
        <authorList>
            <consortium name="RefSeq"/>
        </authorList>
    </citation>
    <scope>IDENTIFICATION</scope>
</reference>
<dbReference type="AlphaFoldDB" id="A0A6P6DWT4"/>
<evidence type="ECO:0000313" key="4">
    <source>
        <dbReference type="RefSeq" id="XP_023564490.1"/>
    </source>
</evidence>
<dbReference type="GO" id="GO:0005737">
    <property type="term" value="C:cytoplasm"/>
    <property type="evidence" value="ECO:0007669"/>
    <property type="project" value="TreeGrafter"/>
</dbReference>
<dbReference type="InterPro" id="IPR036420">
    <property type="entry name" value="BRCT_dom_sf"/>
</dbReference>
<dbReference type="OrthoDB" id="1729737at2759"/>
<dbReference type="InterPro" id="IPR001357">
    <property type="entry name" value="BRCT_dom"/>
</dbReference>
<dbReference type="InterPro" id="IPR031273">
    <property type="entry name" value="PARP4"/>
</dbReference>
<dbReference type="Gene3D" id="3.40.50.10190">
    <property type="entry name" value="BRCT domain"/>
    <property type="match status" value="1"/>
</dbReference>
<dbReference type="PROSITE" id="PS50172">
    <property type="entry name" value="BRCT"/>
    <property type="match status" value="1"/>
</dbReference>
<evidence type="ECO:0000259" key="2">
    <source>
        <dbReference type="PROSITE" id="PS50172"/>
    </source>
</evidence>